<evidence type="ECO:0000313" key="7">
    <source>
        <dbReference type="EMBL" id="CAF4761974.1"/>
    </source>
</evidence>
<comment type="similarity">
    <text evidence="2">Belongs to the GMC oxidoreductase family.</text>
</comment>
<dbReference type="InterPro" id="IPR007867">
    <property type="entry name" value="GMC_OxRtase_C"/>
</dbReference>
<name>A0A821M340_9NEOP</name>
<feature type="binding site" evidence="5">
    <location>
        <position position="279"/>
    </location>
    <ligand>
        <name>FAD</name>
        <dbReference type="ChEBI" id="CHEBI:57692"/>
    </ligand>
</feature>
<dbReference type="OrthoDB" id="269227at2759"/>
<dbReference type="PANTHER" id="PTHR11552">
    <property type="entry name" value="GLUCOSE-METHANOL-CHOLINE GMC OXIDOREDUCTASE"/>
    <property type="match status" value="1"/>
</dbReference>
<evidence type="ECO:0000256" key="3">
    <source>
        <dbReference type="ARBA" id="ARBA00022630"/>
    </source>
</evidence>
<reference evidence="7" key="1">
    <citation type="submission" date="2021-02" db="EMBL/GenBank/DDBJ databases">
        <authorList>
            <person name="Steward A R."/>
        </authorList>
    </citation>
    <scope>NUCLEOTIDE SEQUENCE</scope>
</reference>
<dbReference type="PROSITE" id="PS00624">
    <property type="entry name" value="GMC_OXRED_2"/>
    <property type="match status" value="1"/>
</dbReference>
<dbReference type="Gene3D" id="3.30.560.10">
    <property type="entry name" value="Glucose Oxidase, domain 3"/>
    <property type="match status" value="1"/>
</dbReference>
<proteinExistence type="inferred from homology"/>
<feature type="binding site" evidence="5">
    <location>
        <begin position="143"/>
        <end position="146"/>
    </location>
    <ligand>
        <name>FAD</name>
        <dbReference type="ChEBI" id="CHEBI:57692"/>
    </ligand>
</feature>
<dbReference type="Gene3D" id="3.50.50.60">
    <property type="entry name" value="FAD/NAD(P)-binding domain"/>
    <property type="match status" value="1"/>
</dbReference>
<dbReference type="EMBL" id="CAJOBZ010000002">
    <property type="protein sequence ID" value="CAF4761974.1"/>
    <property type="molecule type" value="Genomic_DNA"/>
</dbReference>
<dbReference type="InterPro" id="IPR012132">
    <property type="entry name" value="GMC_OxRdtase"/>
</dbReference>
<keyword evidence="4 5" id="KW-0274">FAD</keyword>
<sequence length="621" mass="68841">MNLNVAANKFLGFLQSNWAWNPWLRWILRVFALSQAIAPAGWPISYDLKGGDTFDFIIVGAGSAGAVVAARLSEIYNWRVLLIEAGGDPPPASVAPSLFSLLARTEYDWDYKAYLDPGIGQTHPDGYIPMTRGKMLGGCSSNNYEVYSRGVEEDFDDWAQSAPGWHSESVLYYYKKLEGMTDNTVFENPKNARLHSRDGPVAVSRPNSNAYFQEIDEIVLNSYEEIGVKKVLENNGPDKFGISRPHFTFANGRRSSTAEAYLKPAKDRANLYITKFARVIKVHIDSTTMRAYGVRVILNSGQVIDVNASKEVILSLGTIDTPKLLMLSGVGPKEVLKKLNIKVLADLPVGKNLQDHPIMPLIITGRKGLSTAIQNLLISAELDAYPAPIQSGFFQLNHTFTSYDYKNRYRTLKPQFQIFNLHIGATAAPGVFYGCQSIANYNRDFCFSISKANTIRELDFTSLVFLHSVSRGQVTIKSTNALDPPVIELGYFRNPNDIYVAAEGIKFLTKIARTSFYRSVGGEIVKLNVKGCENLEWGTDAYWQCYVVNTVSSILHPVGTCRMAPDGVVNERLKVHNIEGLRVVDASIMPEITSGNTNAPTMMIGEKGADMIKEDHGMLIT</sequence>
<dbReference type="AlphaFoldDB" id="A0A821M340"/>
<evidence type="ECO:0000256" key="1">
    <source>
        <dbReference type="ARBA" id="ARBA00001974"/>
    </source>
</evidence>
<gene>
    <name evidence="7" type="ORF">PMACD_LOCUS1357</name>
</gene>
<dbReference type="Pfam" id="PF00732">
    <property type="entry name" value="GMC_oxred_N"/>
    <property type="match status" value="1"/>
</dbReference>
<keyword evidence="3" id="KW-0285">Flavoprotein</keyword>
<dbReference type="PANTHER" id="PTHR11552:SF147">
    <property type="entry name" value="CHOLINE DEHYDROGENASE, MITOCHONDRIAL"/>
    <property type="match status" value="1"/>
</dbReference>
<protein>
    <recommendedName>
        <fullName evidence="6">Glucose-methanol-choline oxidoreductase N-terminal domain-containing protein</fullName>
    </recommendedName>
</protein>
<dbReference type="Pfam" id="PF05199">
    <property type="entry name" value="GMC_oxred_C"/>
    <property type="match status" value="1"/>
</dbReference>
<keyword evidence="8" id="KW-1185">Reference proteome</keyword>
<dbReference type="InterPro" id="IPR036188">
    <property type="entry name" value="FAD/NAD-bd_sf"/>
</dbReference>
<feature type="domain" description="Glucose-methanol-choline oxidoreductase N-terminal" evidence="6">
    <location>
        <begin position="317"/>
        <end position="331"/>
    </location>
</feature>
<accession>A0A821M340</accession>
<comment type="caution">
    <text evidence="7">The sequence shown here is derived from an EMBL/GenBank/DDBJ whole genome shotgun (WGS) entry which is preliminary data.</text>
</comment>
<evidence type="ECO:0000259" key="6">
    <source>
        <dbReference type="PROSITE" id="PS00624"/>
    </source>
</evidence>
<organism evidence="7 8">
    <name type="scientific">Pieris macdunnoughi</name>
    <dbReference type="NCBI Taxonomy" id="345717"/>
    <lineage>
        <taxon>Eukaryota</taxon>
        <taxon>Metazoa</taxon>
        <taxon>Ecdysozoa</taxon>
        <taxon>Arthropoda</taxon>
        <taxon>Hexapoda</taxon>
        <taxon>Insecta</taxon>
        <taxon>Pterygota</taxon>
        <taxon>Neoptera</taxon>
        <taxon>Endopterygota</taxon>
        <taxon>Lepidoptera</taxon>
        <taxon>Glossata</taxon>
        <taxon>Ditrysia</taxon>
        <taxon>Papilionoidea</taxon>
        <taxon>Pieridae</taxon>
        <taxon>Pierinae</taxon>
        <taxon>Pieris</taxon>
    </lineage>
</organism>
<evidence type="ECO:0000256" key="2">
    <source>
        <dbReference type="ARBA" id="ARBA00010790"/>
    </source>
</evidence>
<dbReference type="SUPFAM" id="SSF54373">
    <property type="entry name" value="FAD-linked reductases, C-terminal domain"/>
    <property type="match status" value="1"/>
</dbReference>
<dbReference type="PIRSF" id="PIRSF000137">
    <property type="entry name" value="Alcohol_oxidase"/>
    <property type="match status" value="1"/>
</dbReference>
<dbReference type="Proteomes" id="UP000663880">
    <property type="component" value="Unassembled WGS sequence"/>
</dbReference>
<dbReference type="InterPro" id="IPR000172">
    <property type="entry name" value="GMC_OxRdtase_N"/>
</dbReference>
<comment type="cofactor">
    <cofactor evidence="1 5">
        <name>FAD</name>
        <dbReference type="ChEBI" id="CHEBI:57692"/>
    </cofactor>
</comment>
<dbReference type="GO" id="GO:0050660">
    <property type="term" value="F:flavin adenine dinucleotide binding"/>
    <property type="evidence" value="ECO:0007669"/>
    <property type="project" value="InterPro"/>
</dbReference>
<dbReference type="SUPFAM" id="SSF51905">
    <property type="entry name" value="FAD/NAD(P)-binding domain"/>
    <property type="match status" value="1"/>
</dbReference>
<evidence type="ECO:0000256" key="4">
    <source>
        <dbReference type="ARBA" id="ARBA00022827"/>
    </source>
</evidence>
<evidence type="ECO:0000256" key="5">
    <source>
        <dbReference type="PIRSR" id="PIRSR000137-2"/>
    </source>
</evidence>
<evidence type="ECO:0000313" key="8">
    <source>
        <dbReference type="Proteomes" id="UP000663880"/>
    </source>
</evidence>
<dbReference type="GO" id="GO:0016614">
    <property type="term" value="F:oxidoreductase activity, acting on CH-OH group of donors"/>
    <property type="evidence" value="ECO:0007669"/>
    <property type="project" value="InterPro"/>
</dbReference>